<dbReference type="InterPro" id="IPR036097">
    <property type="entry name" value="HisK_dim/P_sf"/>
</dbReference>
<dbReference type="Pfam" id="PF13407">
    <property type="entry name" value="Peripla_BP_4"/>
    <property type="match status" value="1"/>
</dbReference>
<feature type="domain" description="Protein kinase" evidence="12">
    <location>
        <begin position="957"/>
        <end position="1322"/>
    </location>
</feature>
<dbReference type="InterPro" id="IPR003594">
    <property type="entry name" value="HATPase_dom"/>
</dbReference>
<dbReference type="Pfam" id="PF07699">
    <property type="entry name" value="Ephrin_rec_like"/>
    <property type="match status" value="1"/>
</dbReference>
<dbReference type="CDD" id="cd00082">
    <property type="entry name" value="HisKA"/>
    <property type="match status" value="1"/>
</dbReference>
<feature type="region of interest" description="Disordered" evidence="10">
    <location>
        <begin position="1836"/>
        <end position="1883"/>
    </location>
</feature>
<feature type="compositionally biased region" description="Acidic residues" evidence="10">
    <location>
        <begin position="2217"/>
        <end position="2240"/>
    </location>
</feature>
<dbReference type="InterPro" id="IPR005467">
    <property type="entry name" value="His_kinase_dom"/>
</dbReference>
<dbReference type="InterPro" id="IPR011641">
    <property type="entry name" value="Tyr-kin_ephrin_A/B_rcpt-like"/>
</dbReference>
<evidence type="ECO:0000256" key="4">
    <source>
        <dbReference type="ARBA" id="ARBA00022679"/>
    </source>
</evidence>
<feature type="region of interest" description="Disordered" evidence="10">
    <location>
        <begin position="1141"/>
        <end position="1161"/>
    </location>
</feature>
<feature type="region of interest" description="Disordered" evidence="10">
    <location>
        <begin position="1897"/>
        <end position="1932"/>
    </location>
</feature>
<dbReference type="Gene3D" id="1.10.287.130">
    <property type="match status" value="1"/>
</dbReference>
<feature type="compositionally biased region" description="Low complexity" evidence="10">
    <location>
        <begin position="2192"/>
        <end position="2206"/>
    </location>
</feature>
<dbReference type="SMART" id="SM00387">
    <property type="entry name" value="HATPase_c"/>
    <property type="match status" value="1"/>
</dbReference>
<dbReference type="PANTHER" id="PTHR45339:SF3">
    <property type="entry name" value="HISTIDINE KINASE"/>
    <property type="match status" value="1"/>
</dbReference>
<accession>A0A9P6FEU0</accession>
<dbReference type="InterPro" id="IPR000719">
    <property type="entry name" value="Prot_kinase_dom"/>
</dbReference>
<feature type="domain" description="Response regulatory" evidence="14">
    <location>
        <begin position="1989"/>
        <end position="2146"/>
    </location>
</feature>
<sequence length="2349" mass="257880">MRRSCAAAAPSLSPKVTVIIPPTATTDFRDEEDPFHSTATATSPAASYRPLSSSSLSPTRPLRQHRPSFTSQFLFLTLILTIFLNLSCLGPTFIVDAQATATAIAPPITSTEIVIPTPSNLAQPAPFNPSTTHQGITTFKDYPSSSPNCVNAVHTPRVSLITHALALTGENPKLDAKLTVPMSLTDDMSGMEYDANRMSAAIYNAIQYPVDALVVSIPDPDVLREPIRAAREKNIPVIAIYTGLQAAKELGIPAIMSDDVSYSISSLSMKAATEDHSMKRGDLSAKRWLKMASVNDFVCINGVNRIPALLERCNGVLSAFLQADTGASSNLTEHIIYLEKGNRNGTGPAYAQSVPDNIRSRRSVTGIVFLTATTFMELNEALVTSLNGTRPFKIATFDFNRYMMKSMDKGNLHYSVSSLMYIQTIMAFMLIYIQLSVGETISQDKIITGPKLVTSSNAKDMLAQEEWTLGNFLDYSKGSPINEHWDALSTGARDAARLLNWTMTEYRYDQPIRQEVVEFSIDLALNDTNTQGLIMSNSRDTYIQYALNQTIKQVPERNVHANKTLQGLCDDLKPTLANQCTVQPPWNHTLEQVLPLPIVGIGSTYNWSAHQSLSWVGENGYEAGLEYANAILAGGKAQPICIVQNDEPEQQMLMCRGLYDRITGLYGSSFLPPFDTYCVRLLLGDLSGASRKITEVGAGYKYDSIHTTSTMLFENLKYLVSKGDVSDKVLVTTTGRSSTALEDYVAGKIWKVWSQQSYLNGFMSVIELAFSTVLQDKTWNFVATGPTMLDYVCDKGQFFNKDRNRTTLYCQTEEGYHVSNPYCQPCPTDYYSDMYNSLNCTACPLGTFTNVTGSISCMSCEDFGQTTRSCQEYFYNKQKNNNITLAIFLPLGLFLFAAIVGTLAVHALRNRRKRSRLADDSWMLDYKRIMGLYHDSDSGLGSQDSGSMIEHKHMSYRSDIEGGGGGGGGGGRRASGRPTGMFQRSHSTFVGGNLGIEPMDGTGKAIGVYRNLPVFVRRIGGSKVHLTRKLRIEIMDVMELRHPKLVELVGVCLQPPDVCVVTEHCSKGTLTEVLANPDLNFNWLFKLSFMSDISRAMEFLHQSKIQFHGDLKSANCLITSRWEVKVGGYGLRELTATQQPGYGRVGRTSTGSSELSQDGTVRRNSLRISGESLFGNGSAHSLPFHTNNLPEDPTEMEEYRVARTRREIQDGRWVAPENMIHRGSVFHKTASKGGDVFSAGIIFNEIMTRKTPYARQLAILDPVEGPSILLDQIKNENLRPDFLLDDASDESIGAVNHLIRNCLQPDPCLRPSFATIIHRLRLISPDGDMIGGMAALLEKYANDMEELVRTRTMHLQTRTAELEEERLRTEALLVDLSQAKNYAEEAARAKSNFLANMSHEIRTPMNAVIGMSRIMLESDLSPDLMDCAETIESSGNQLMAVIDDILDYSKIESGKLKLAPELLDLPWLLESVCNLVSMQAGTKGLGLAFVVHPDTPMQALGDLVRIRQVLLNLLSNAIKFTEKGNIVVKLEPKPKLAFGTGARIYEEDNSEENVKESSGLLLHNDQGSTESGLDRIHSRATTSRPGSKNQMQPLGLLAQEAKARAQNETHVDLLWSVADQGCGIPNERMDRLFKSFSQADESVTRNFGGTGLGLAISKKLVEVMDGEMWAESEEGVGSTFYFTTLLESPKASPTVAQQLNLEFFKEKTLLILDDRRVSRTSWRYQSSTWGFQRVLVLSVPKGLDYLHQNPNQVDVIMVDVDKPQSRIHPGLAVLHQVRMIPNEDYCDPESGEVIRQKRMSPVPCVLVSYHRHAQPAFPSGASGVAVPLATEVVDSAGSASETHTRSIRGQSSLESLTDNKSTHSHSSAVKDKEVLQSRPYPTTGTCNLNIINSNMLAVPPRGTPHDRSNSFSGSLPSPISPPNSGGSGQDFGAWGADPSVGYLSKPVKQAKLFRMFHGLMTGSWPMAPQPAVDLNNREHERKRQLETLECLLVDDNPVNQKVISRMLGRMGITPDLANNGQEAIDMCSARAEAVAKAKKESSLPDASGGAGGVVDGSGSGSGSDAEVRQYDLIFMDVWMPVKDGLKATEEIRKSVDGITGTDPFIVAMTACVMPGDREKCLASGMNAYLSKPIKKEELCSILETWLDARADLEREKKESHERKVLQKKKRELLQRRSMAVLKGAGGSGASGDGPDSPSVPLPSSDGTTGSVRHLKDEEEDDEEEEEEEEDEGIAQDDTTDNNDHDGDGDGEEEYDMPIRMRSTGSRGGPCRMGSSRSSKHSRRRKKSHQRGPGGVGPGGAHVMSDDSEDEVLGCRGGGGGGLNMVSVVTNKNNPIGRMGRMQSFKNHLL</sequence>
<feature type="region of interest" description="Disordered" evidence="10">
    <location>
        <begin position="2038"/>
        <end position="2062"/>
    </location>
</feature>
<dbReference type="SUPFAM" id="SSF56112">
    <property type="entry name" value="Protein kinase-like (PK-like)"/>
    <property type="match status" value="1"/>
</dbReference>
<feature type="region of interest" description="Disordered" evidence="10">
    <location>
        <begin position="1555"/>
        <end position="1592"/>
    </location>
</feature>
<name>A0A9P6FEU0_9FUNG</name>
<keyword evidence="11" id="KW-0812">Transmembrane</keyword>
<feature type="compositionally biased region" description="Basic residues" evidence="10">
    <location>
        <begin position="2277"/>
        <end position="2289"/>
    </location>
</feature>
<keyword evidence="11" id="KW-1133">Transmembrane helix</keyword>
<evidence type="ECO:0000313" key="15">
    <source>
        <dbReference type="EMBL" id="KAF9548909.1"/>
    </source>
</evidence>
<dbReference type="InterPro" id="IPR025997">
    <property type="entry name" value="SBP_2_dom"/>
</dbReference>
<evidence type="ECO:0000256" key="6">
    <source>
        <dbReference type="ARBA" id="ARBA00022777"/>
    </source>
</evidence>
<dbReference type="InterPro" id="IPR028082">
    <property type="entry name" value="Peripla_BP_I"/>
</dbReference>
<dbReference type="SUPFAM" id="SSF55874">
    <property type="entry name" value="ATPase domain of HSP90 chaperone/DNA topoisomerase II/histidine kinase"/>
    <property type="match status" value="1"/>
</dbReference>
<dbReference type="Proteomes" id="UP000723463">
    <property type="component" value="Unassembled WGS sequence"/>
</dbReference>
<dbReference type="GO" id="GO:0000155">
    <property type="term" value="F:phosphorelay sensor kinase activity"/>
    <property type="evidence" value="ECO:0007669"/>
    <property type="project" value="InterPro"/>
</dbReference>
<dbReference type="Pfam" id="PF00072">
    <property type="entry name" value="Response_reg"/>
    <property type="match status" value="1"/>
</dbReference>
<dbReference type="SUPFAM" id="SSF47384">
    <property type="entry name" value="Homodimeric domain of signal transducing histidine kinase"/>
    <property type="match status" value="1"/>
</dbReference>
<dbReference type="CDD" id="cd16922">
    <property type="entry name" value="HATPase_EvgS-ArcB-TorS-like"/>
    <property type="match status" value="1"/>
</dbReference>
<keyword evidence="6" id="KW-0418">Kinase</keyword>
<dbReference type="Pfam" id="PF07714">
    <property type="entry name" value="PK_Tyr_Ser-Thr"/>
    <property type="match status" value="1"/>
</dbReference>
<evidence type="ECO:0000259" key="13">
    <source>
        <dbReference type="PROSITE" id="PS50109"/>
    </source>
</evidence>
<feature type="region of interest" description="Disordered" evidence="10">
    <location>
        <begin position="2182"/>
        <end position="2322"/>
    </location>
</feature>
<dbReference type="PANTHER" id="PTHR45339">
    <property type="entry name" value="HYBRID SIGNAL TRANSDUCTION HISTIDINE KINASE J"/>
    <property type="match status" value="1"/>
</dbReference>
<evidence type="ECO:0000313" key="16">
    <source>
        <dbReference type="Proteomes" id="UP000723463"/>
    </source>
</evidence>
<feature type="compositionally biased region" description="Gly residues" evidence="10">
    <location>
        <begin position="961"/>
        <end position="973"/>
    </location>
</feature>
<dbReference type="InterPro" id="IPR011006">
    <property type="entry name" value="CheY-like_superfamily"/>
</dbReference>
<dbReference type="Gene3D" id="2.10.50.10">
    <property type="entry name" value="Tumor Necrosis Factor Receptor, subunit A, domain 2"/>
    <property type="match status" value="1"/>
</dbReference>
<protein>
    <recommendedName>
        <fullName evidence="2">histidine kinase</fullName>
        <ecNumber evidence="2">2.7.13.3</ecNumber>
    </recommendedName>
</protein>
<keyword evidence="8" id="KW-0902">Two-component regulatory system</keyword>
<dbReference type="PROSITE" id="PS50110">
    <property type="entry name" value="RESPONSE_REGULATORY"/>
    <property type="match status" value="1"/>
</dbReference>
<feature type="domain" description="Histidine kinase" evidence="13">
    <location>
        <begin position="1396"/>
        <end position="1688"/>
    </location>
</feature>
<dbReference type="EMBL" id="JAAAXW010000024">
    <property type="protein sequence ID" value="KAF9548909.1"/>
    <property type="molecule type" value="Genomic_DNA"/>
</dbReference>
<dbReference type="FunFam" id="1.10.287.130:FF:000002">
    <property type="entry name" value="Two-component osmosensing histidine kinase"/>
    <property type="match status" value="1"/>
</dbReference>
<gene>
    <name evidence="15" type="ORF">EC957_005261</name>
</gene>
<evidence type="ECO:0000256" key="10">
    <source>
        <dbReference type="SAM" id="MobiDB-lite"/>
    </source>
</evidence>
<dbReference type="SMART" id="SM00388">
    <property type="entry name" value="HisKA"/>
    <property type="match status" value="1"/>
</dbReference>
<dbReference type="InterPro" id="IPR001245">
    <property type="entry name" value="Ser-Thr/Tyr_kinase_cat_dom"/>
</dbReference>
<dbReference type="Gene3D" id="3.40.50.2300">
    <property type="match status" value="5"/>
</dbReference>
<dbReference type="InterPro" id="IPR004358">
    <property type="entry name" value="Sig_transdc_His_kin-like_C"/>
</dbReference>
<keyword evidence="16" id="KW-1185">Reference proteome</keyword>
<evidence type="ECO:0000256" key="1">
    <source>
        <dbReference type="ARBA" id="ARBA00000085"/>
    </source>
</evidence>
<evidence type="ECO:0000256" key="8">
    <source>
        <dbReference type="ARBA" id="ARBA00023012"/>
    </source>
</evidence>
<evidence type="ECO:0000259" key="12">
    <source>
        <dbReference type="PROSITE" id="PS50011"/>
    </source>
</evidence>
<dbReference type="GO" id="GO:0005524">
    <property type="term" value="F:ATP binding"/>
    <property type="evidence" value="ECO:0007669"/>
    <property type="project" value="UniProtKB-KW"/>
</dbReference>
<evidence type="ECO:0000256" key="5">
    <source>
        <dbReference type="ARBA" id="ARBA00022741"/>
    </source>
</evidence>
<evidence type="ECO:0000259" key="14">
    <source>
        <dbReference type="PROSITE" id="PS50110"/>
    </source>
</evidence>
<dbReference type="SUPFAM" id="SSF57184">
    <property type="entry name" value="Growth factor receptor domain"/>
    <property type="match status" value="1"/>
</dbReference>
<dbReference type="CDD" id="cd17546">
    <property type="entry name" value="REC_hyHK_CKI1_RcsC-like"/>
    <property type="match status" value="1"/>
</dbReference>
<dbReference type="InterPro" id="IPR036890">
    <property type="entry name" value="HATPase_C_sf"/>
</dbReference>
<feature type="transmembrane region" description="Helical" evidence="11">
    <location>
        <begin position="883"/>
        <end position="908"/>
    </location>
</feature>
<proteinExistence type="predicted"/>
<dbReference type="PROSITE" id="PS50011">
    <property type="entry name" value="PROTEIN_KINASE_DOM"/>
    <property type="match status" value="1"/>
</dbReference>
<organism evidence="15 16">
    <name type="scientific">Mortierella hygrophila</name>
    <dbReference type="NCBI Taxonomy" id="979708"/>
    <lineage>
        <taxon>Eukaryota</taxon>
        <taxon>Fungi</taxon>
        <taxon>Fungi incertae sedis</taxon>
        <taxon>Mucoromycota</taxon>
        <taxon>Mortierellomycotina</taxon>
        <taxon>Mortierellomycetes</taxon>
        <taxon>Mortierellales</taxon>
        <taxon>Mortierellaceae</taxon>
        <taxon>Mortierella</taxon>
    </lineage>
</organism>
<dbReference type="InterPro" id="IPR001789">
    <property type="entry name" value="Sig_transdc_resp-reg_receiver"/>
</dbReference>
<evidence type="ECO:0000256" key="2">
    <source>
        <dbReference type="ARBA" id="ARBA00012438"/>
    </source>
</evidence>
<dbReference type="Gene3D" id="3.30.565.10">
    <property type="entry name" value="Histidine kinase-like ATPase, C-terminal domain"/>
    <property type="match status" value="1"/>
</dbReference>
<feature type="region of interest" description="Disordered" evidence="10">
    <location>
        <begin position="959"/>
        <end position="982"/>
    </location>
</feature>
<dbReference type="Pfam" id="PF00512">
    <property type="entry name" value="HisKA"/>
    <property type="match status" value="1"/>
</dbReference>
<dbReference type="EC" id="2.7.13.3" evidence="2"/>
<evidence type="ECO:0000256" key="3">
    <source>
        <dbReference type="ARBA" id="ARBA00022553"/>
    </source>
</evidence>
<reference evidence="15" key="1">
    <citation type="journal article" date="2020" name="Fungal Divers.">
        <title>Resolving the Mortierellaceae phylogeny through synthesis of multi-gene phylogenetics and phylogenomics.</title>
        <authorList>
            <person name="Vandepol N."/>
            <person name="Liber J."/>
            <person name="Desiro A."/>
            <person name="Na H."/>
            <person name="Kennedy M."/>
            <person name="Barry K."/>
            <person name="Grigoriev I.V."/>
            <person name="Miller A.N."/>
            <person name="O'Donnell K."/>
            <person name="Stajich J.E."/>
            <person name="Bonito G."/>
        </authorList>
    </citation>
    <scope>NUCLEOTIDE SEQUENCE</scope>
    <source>
        <strain evidence="15">NRRL 2591</strain>
    </source>
</reference>
<feature type="region of interest" description="Disordered" evidence="10">
    <location>
        <begin position="27"/>
        <end position="63"/>
    </location>
</feature>
<feature type="compositionally biased region" description="Gly residues" evidence="10">
    <location>
        <begin position="2048"/>
        <end position="2061"/>
    </location>
</feature>
<keyword evidence="4" id="KW-0808">Transferase</keyword>
<feature type="modified residue" description="4-aspartylphosphate" evidence="9">
    <location>
        <position position="2076"/>
    </location>
</feature>
<dbReference type="InterPro" id="IPR009030">
    <property type="entry name" value="Growth_fac_rcpt_cys_sf"/>
</dbReference>
<dbReference type="SMART" id="SM00448">
    <property type="entry name" value="REC"/>
    <property type="match status" value="1"/>
</dbReference>
<feature type="compositionally biased region" description="Polar residues" evidence="10">
    <location>
        <begin position="1579"/>
        <end position="1592"/>
    </location>
</feature>
<keyword evidence="5" id="KW-0547">Nucleotide-binding</keyword>
<feature type="transmembrane region" description="Helical" evidence="11">
    <location>
        <begin position="412"/>
        <end position="433"/>
    </location>
</feature>
<evidence type="ECO:0000256" key="9">
    <source>
        <dbReference type="PROSITE-ProRule" id="PRU00169"/>
    </source>
</evidence>
<comment type="catalytic activity">
    <reaction evidence="1">
        <text>ATP + protein L-histidine = ADP + protein N-phospho-L-histidine.</text>
        <dbReference type="EC" id="2.7.13.3"/>
    </reaction>
</comment>
<dbReference type="SUPFAM" id="SSF52172">
    <property type="entry name" value="CheY-like"/>
    <property type="match status" value="1"/>
</dbReference>
<comment type="caution">
    <text evidence="15">The sequence shown here is derived from an EMBL/GenBank/DDBJ whole genome shotgun (WGS) entry which is preliminary data.</text>
</comment>
<dbReference type="InterPro" id="IPR003661">
    <property type="entry name" value="HisK_dim/P_dom"/>
</dbReference>
<dbReference type="SUPFAM" id="SSF53822">
    <property type="entry name" value="Periplasmic binding protein-like I"/>
    <property type="match status" value="1"/>
</dbReference>
<dbReference type="Gene3D" id="1.10.510.10">
    <property type="entry name" value="Transferase(Phosphotransferase) domain 1"/>
    <property type="match status" value="2"/>
</dbReference>
<dbReference type="Pfam" id="PF02518">
    <property type="entry name" value="HATPase_c"/>
    <property type="match status" value="1"/>
</dbReference>
<evidence type="ECO:0000256" key="7">
    <source>
        <dbReference type="ARBA" id="ARBA00022840"/>
    </source>
</evidence>
<dbReference type="SMART" id="SM01411">
    <property type="entry name" value="Ephrin_rec_like"/>
    <property type="match status" value="1"/>
</dbReference>
<keyword evidence="3 9" id="KW-0597">Phosphoprotein</keyword>
<keyword evidence="11" id="KW-0472">Membrane</keyword>
<feature type="transmembrane region" description="Helical" evidence="11">
    <location>
        <begin position="73"/>
        <end position="94"/>
    </location>
</feature>
<dbReference type="PROSITE" id="PS50109">
    <property type="entry name" value="HIS_KIN"/>
    <property type="match status" value="1"/>
</dbReference>
<dbReference type="SMART" id="SM00220">
    <property type="entry name" value="S_TKc"/>
    <property type="match status" value="1"/>
</dbReference>
<feature type="compositionally biased region" description="Low complexity" evidence="10">
    <location>
        <begin position="37"/>
        <end position="61"/>
    </location>
</feature>
<keyword evidence="7" id="KW-0067">ATP-binding</keyword>
<dbReference type="InterPro" id="IPR011009">
    <property type="entry name" value="Kinase-like_dom_sf"/>
</dbReference>
<dbReference type="PRINTS" id="PR00344">
    <property type="entry name" value="BCTRLSENSOR"/>
</dbReference>
<evidence type="ECO:0000256" key="11">
    <source>
        <dbReference type="SAM" id="Phobius"/>
    </source>
</evidence>
<feature type="compositionally biased region" description="Polar residues" evidence="10">
    <location>
        <begin position="1837"/>
        <end position="1867"/>
    </location>
</feature>
<feature type="compositionally biased region" description="Polar residues" evidence="10">
    <location>
        <begin position="1147"/>
        <end position="1161"/>
    </location>
</feature>